<evidence type="ECO:0000256" key="2">
    <source>
        <dbReference type="SAM" id="SignalP"/>
    </source>
</evidence>
<evidence type="ECO:0000259" key="3">
    <source>
        <dbReference type="Pfam" id="PF13449"/>
    </source>
</evidence>
<evidence type="ECO:0000313" key="4">
    <source>
        <dbReference type="EMBL" id="XDO98293.1"/>
    </source>
</evidence>
<gene>
    <name evidence="4" type="ORF">ABOZ73_07715</name>
</gene>
<feature type="signal peptide" evidence="2">
    <location>
        <begin position="1"/>
        <end position="21"/>
    </location>
</feature>
<feature type="chain" id="PRO_5044192606" evidence="2">
    <location>
        <begin position="22"/>
        <end position="188"/>
    </location>
</feature>
<evidence type="ECO:0000256" key="1">
    <source>
        <dbReference type="SAM" id="MobiDB-lite"/>
    </source>
</evidence>
<dbReference type="InterPro" id="IPR027372">
    <property type="entry name" value="Phytase-like_dom"/>
</dbReference>
<dbReference type="AlphaFoldDB" id="A0AB39KX24"/>
<sequence length="188" mass="20416">MIRHALLGGLAALATAAAALAAPLSPGDLRLIGALEIPKTLVVDGAPFGGISGIDYDPKMDEWLMISDDKSDLAPARFYVGRMEFDAKTMSGLHVERVVSLRREDGSTYPPPREPSGERADAESIRIDPVDGSLLWSTEGDPQRSFDPAIRRMDRQGNALGAVALPDMFSFRRGARPNQNSRRLELLC</sequence>
<reference evidence="4" key="1">
    <citation type="submission" date="2024-06" db="EMBL/GenBank/DDBJ databases">
        <title>Caulobacter inopinatus, sp. nov.</title>
        <authorList>
            <person name="Donachie S.P."/>
        </authorList>
    </citation>
    <scope>NUCLEOTIDE SEQUENCE</scope>
    <source>
        <strain evidence="4">73W</strain>
    </source>
</reference>
<dbReference type="Pfam" id="PF13449">
    <property type="entry name" value="Phytase-like"/>
    <property type="match status" value="1"/>
</dbReference>
<organism evidence="4">
    <name type="scientific">Caulobacter sp. 73W</name>
    <dbReference type="NCBI Taxonomy" id="3161137"/>
    <lineage>
        <taxon>Bacteria</taxon>
        <taxon>Pseudomonadati</taxon>
        <taxon>Pseudomonadota</taxon>
        <taxon>Alphaproteobacteria</taxon>
        <taxon>Caulobacterales</taxon>
        <taxon>Caulobacteraceae</taxon>
        <taxon>Caulobacter</taxon>
    </lineage>
</organism>
<feature type="domain" description="Phytase-like" evidence="3">
    <location>
        <begin position="47"/>
        <end position="175"/>
    </location>
</feature>
<accession>A0AB39KX24</accession>
<name>A0AB39KX24_9CAUL</name>
<protein>
    <submittedName>
        <fullName evidence="4">Esterase-like activity of phytase family protein</fullName>
    </submittedName>
</protein>
<proteinExistence type="predicted"/>
<dbReference type="RefSeq" id="WP_369062082.1">
    <property type="nucleotide sequence ID" value="NZ_CP158375.1"/>
</dbReference>
<dbReference type="EMBL" id="CP158375">
    <property type="protein sequence ID" value="XDO98293.1"/>
    <property type="molecule type" value="Genomic_DNA"/>
</dbReference>
<keyword evidence="2" id="KW-0732">Signal</keyword>
<feature type="region of interest" description="Disordered" evidence="1">
    <location>
        <begin position="102"/>
        <end position="121"/>
    </location>
</feature>